<comment type="subcellular location">
    <subcellularLocation>
        <location evidence="1">Nucleus</location>
    </subcellularLocation>
</comment>
<dbReference type="Pfam" id="PF01661">
    <property type="entry name" value="Macro"/>
    <property type="match status" value="1"/>
</dbReference>
<sequence length="1101" mass="123991">MASARCQTASFDDEVSGRGVIIRSSANEDSLSYFADGKHTAVLLKGIPENVHEEFIEMFFENNKNFTDVTVYSVCIDRDARTAIVKFKDKRAADVVLEKECIIMKRANVHIESYRPEQQTQDVTQAEKNTELPRVVLKDLPNAVDREDIEMLLCSEKRVGNIEVVDIDYNDNNSIAVVTLGNQECFFCCQSVPIKMRGRQLLLKKLPIDETMGSDEMIADSIIDKAQTQLLVENIPKDVDKEFVEMFFESKRFKSCGVIDVDFDEKDRNALVRFAKPEDAQMVLESRPLFLRNKELSVQIYVAKPLDTIMIKEPADVVNENSLDILELYFDNENKSGGSGIVESKTTFDSENKIAFVTYKEQIVAERVAPRQNHYLRKKQLHVTLFRPTRFTNCQTLTRDPHKQLNKTIRVRGMKAISKRESVKRYFENSTRSGGGDIEAGYTDREDDDTVYITFKEETVAKAVADREHHVVDGVDLTSLLGLYLEARANYALVNGSLTYHAVRDDVALVTIEQDKAVGYVLNKRQTLCGNVIEVKRYIPCVARAEEDSVHCIHRFSDPIVINVSPLKIRFIETSQFARLALDAQMNMCFAAFALSKETLSVEITCTLTNEMKDCIELASNWNHNVQQNFNGFMNNLCEQDIPVMQEIWEKITPKLSEVSVEHPEAAAVYLSKEDGKITVVGMKHVAEPLIESIGAIIDLASDEFVKEEHWTRETVTGLQQIQTRMLLADKFPTKMEETFPDIKVKINQGKNEIIIEDAAHGFEISGTKDGMDQAKTQVEALLRKVNKKQHEVRKPGLGEYMKTEKGSKITRSVETAFPCAISMNDDSDDDLDMGSDKICVISSCTGYENRRMFAVVGDMSEIHVEVIVNPSDDKIGLSGGLGKVLKMKGGLALERPCRDYIKNNGPLSEGEVFVSPAGNLKAKHIIHVVGPAWKDGTHQEDEKLTEVVFMAMKQASMKNLKSLAMPAISCAAVNNFFRVEQDSSLKEIYLCDIKDGTVDAFTEALQMEWGAQNVIRYSIAAQRRKPGVGTELYPPLKTSTINLNADSDTVLFTLWALKQNTIIAAIEKLDSCIEREVSKNVYRETVCSRTDDKQFVECDD</sequence>
<evidence type="ECO:0000259" key="8">
    <source>
        <dbReference type="PROSITE" id="PS51154"/>
    </source>
</evidence>
<dbReference type="SMART" id="SM00360">
    <property type="entry name" value="RRM"/>
    <property type="match status" value="3"/>
</dbReference>
<evidence type="ECO:0000256" key="4">
    <source>
        <dbReference type="ARBA" id="ARBA00023027"/>
    </source>
</evidence>
<proteinExistence type="predicted"/>
<dbReference type="Gene3D" id="3.30.70.330">
    <property type="match status" value="4"/>
</dbReference>
<dbReference type="Proteomes" id="UP001164746">
    <property type="component" value="Chromosome 12"/>
</dbReference>
<dbReference type="InterPro" id="IPR057051">
    <property type="entry name" value="PARP14_RPM_1"/>
</dbReference>
<reference evidence="9" key="1">
    <citation type="submission" date="2022-11" db="EMBL/GenBank/DDBJ databases">
        <title>Centuries of genome instability and evolution in soft-shell clam transmissible cancer (bioRxiv).</title>
        <authorList>
            <person name="Hart S.F.M."/>
            <person name="Yonemitsu M.A."/>
            <person name="Giersch R.M."/>
            <person name="Beal B.F."/>
            <person name="Arriagada G."/>
            <person name="Davis B.W."/>
            <person name="Ostrander E.A."/>
            <person name="Goff S.P."/>
            <person name="Metzger M.J."/>
        </authorList>
    </citation>
    <scope>NUCLEOTIDE SEQUENCE</scope>
    <source>
        <strain evidence="9">MELC-2E11</strain>
        <tissue evidence="9">Siphon/mantle</tissue>
    </source>
</reference>
<dbReference type="InterPro" id="IPR012677">
    <property type="entry name" value="Nucleotide-bd_a/b_plait_sf"/>
</dbReference>
<evidence type="ECO:0000313" key="10">
    <source>
        <dbReference type="Proteomes" id="UP001164746"/>
    </source>
</evidence>
<dbReference type="CDD" id="cd00590">
    <property type="entry name" value="RRM_SF"/>
    <property type="match status" value="1"/>
</dbReference>
<dbReference type="SMART" id="SM00506">
    <property type="entry name" value="A1pp"/>
    <property type="match status" value="1"/>
</dbReference>
<dbReference type="InterPro" id="IPR052056">
    <property type="entry name" value="Mono-ARTD/PARP"/>
</dbReference>
<dbReference type="EMBL" id="CP111023">
    <property type="protein sequence ID" value="WAR21761.1"/>
    <property type="molecule type" value="Genomic_DNA"/>
</dbReference>
<dbReference type="SUPFAM" id="SSF54928">
    <property type="entry name" value="RNA-binding domain, RBD"/>
    <property type="match status" value="2"/>
</dbReference>
<evidence type="ECO:0000313" key="9">
    <source>
        <dbReference type="EMBL" id="WAR21761.1"/>
    </source>
</evidence>
<dbReference type="PANTHER" id="PTHR14453:SF102">
    <property type="entry name" value="PROTEIN MONO-ADP-RIBOSYLTRANSFERASE PARP14-LIKE"/>
    <property type="match status" value="1"/>
</dbReference>
<dbReference type="Gene3D" id="3.40.220.10">
    <property type="entry name" value="Leucine Aminopeptidase, subunit E, domain 1"/>
    <property type="match status" value="1"/>
</dbReference>
<evidence type="ECO:0000256" key="2">
    <source>
        <dbReference type="ARBA" id="ARBA00022676"/>
    </source>
</evidence>
<evidence type="ECO:0000259" key="7">
    <source>
        <dbReference type="PROSITE" id="PS50102"/>
    </source>
</evidence>
<dbReference type="InterPro" id="IPR000504">
    <property type="entry name" value="RRM_dom"/>
</dbReference>
<dbReference type="Pfam" id="PF23222">
    <property type="entry name" value="RRM_PARP14_1"/>
    <property type="match status" value="1"/>
</dbReference>
<dbReference type="PANTHER" id="PTHR14453">
    <property type="entry name" value="PARP/ZINC FINGER CCCH TYPE DOMAIN CONTAINING PROTEIN"/>
    <property type="match status" value="1"/>
</dbReference>
<dbReference type="InterPro" id="IPR002589">
    <property type="entry name" value="Macro_dom"/>
</dbReference>
<keyword evidence="5" id="KW-0539">Nucleus</keyword>
<keyword evidence="6" id="KW-0694">RNA-binding</keyword>
<dbReference type="PROSITE" id="PS50102">
    <property type="entry name" value="RRM"/>
    <property type="match status" value="1"/>
</dbReference>
<dbReference type="SUPFAM" id="SSF52949">
    <property type="entry name" value="Macro domain-like"/>
    <property type="match status" value="1"/>
</dbReference>
<organism evidence="9 10">
    <name type="scientific">Mya arenaria</name>
    <name type="common">Soft-shell clam</name>
    <dbReference type="NCBI Taxonomy" id="6604"/>
    <lineage>
        <taxon>Eukaryota</taxon>
        <taxon>Metazoa</taxon>
        <taxon>Spiralia</taxon>
        <taxon>Lophotrochozoa</taxon>
        <taxon>Mollusca</taxon>
        <taxon>Bivalvia</taxon>
        <taxon>Autobranchia</taxon>
        <taxon>Heteroconchia</taxon>
        <taxon>Euheterodonta</taxon>
        <taxon>Imparidentia</taxon>
        <taxon>Neoheterodontei</taxon>
        <taxon>Myida</taxon>
        <taxon>Myoidea</taxon>
        <taxon>Myidae</taxon>
        <taxon>Mya</taxon>
    </lineage>
</organism>
<evidence type="ECO:0000256" key="1">
    <source>
        <dbReference type="ARBA" id="ARBA00004123"/>
    </source>
</evidence>
<dbReference type="PROSITE" id="PS51154">
    <property type="entry name" value="MACRO"/>
    <property type="match status" value="1"/>
</dbReference>
<evidence type="ECO:0000256" key="3">
    <source>
        <dbReference type="ARBA" id="ARBA00022679"/>
    </source>
</evidence>
<dbReference type="InterPro" id="IPR035979">
    <property type="entry name" value="RBD_domain_sf"/>
</dbReference>
<keyword evidence="10" id="KW-1185">Reference proteome</keyword>
<gene>
    <name evidence="9" type="ORF">MAR_015735</name>
</gene>
<dbReference type="InterPro" id="IPR043472">
    <property type="entry name" value="Macro_dom-like"/>
</dbReference>
<feature type="domain" description="RRM" evidence="7">
    <location>
        <begin position="228"/>
        <end position="305"/>
    </location>
</feature>
<keyword evidence="2" id="KW-0328">Glycosyltransferase</keyword>
<evidence type="ECO:0000256" key="5">
    <source>
        <dbReference type="ARBA" id="ARBA00023242"/>
    </source>
</evidence>
<dbReference type="InterPro" id="IPR057044">
    <property type="entry name" value="PARP14_KH_1"/>
</dbReference>
<dbReference type="Pfam" id="PF23084">
    <property type="entry name" value="KH_PARP14_1"/>
    <property type="match status" value="1"/>
</dbReference>
<evidence type="ECO:0000256" key="6">
    <source>
        <dbReference type="PROSITE-ProRule" id="PRU00176"/>
    </source>
</evidence>
<keyword evidence="4" id="KW-0520">NAD</keyword>
<name>A0ABY7FRB7_MYAAR</name>
<protein>
    <submittedName>
        <fullName evidence="9">Y508-like protein</fullName>
    </submittedName>
</protein>
<accession>A0ABY7FRB7</accession>
<keyword evidence="3" id="KW-0808">Transferase</keyword>
<dbReference type="Pfam" id="PF23085">
    <property type="entry name" value="RRM_PARP14_3"/>
    <property type="match status" value="3"/>
</dbReference>
<feature type="domain" description="Macro" evidence="8">
    <location>
        <begin position="840"/>
        <end position="1010"/>
    </location>
</feature>